<dbReference type="AlphaFoldDB" id="Q2VYN1"/>
<evidence type="ECO:0000313" key="2">
    <source>
        <dbReference type="EMBL" id="BAE53294.1"/>
    </source>
</evidence>
<dbReference type="EMBL" id="AP007255">
    <property type="protein sequence ID" value="BAE53294.1"/>
    <property type="molecule type" value="Genomic_DNA"/>
</dbReference>
<feature type="compositionally biased region" description="Basic and acidic residues" evidence="1">
    <location>
        <begin position="21"/>
        <end position="31"/>
    </location>
</feature>
<dbReference type="KEGG" id="mag:amb4490"/>
<dbReference type="PROSITE" id="PS51257">
    <property type="entry name" value="PROKAR_LIPOPROTEIN"/>
    <property type="match status" value="1"/>
</dbReference>
<gene>
    <name evidence="2" type="ordered locus">amb4490</name>
</gene>
<keyword evidence="3" id="KW-1185">Reference proteome</keyword>
<name>Q2VYN1_PARM1</name>
<sequence>MMRTILILALVLGVAACGRKGMPDRPDDAVYPRDYPYTPLPSESKARKDAGTPDLNTKAGY</sequence>
<organism evidence="2 3">
    <name type="scientific">Paramagnetospirillum magneticum (strain ATCC 700264 / AMB-1)</name>
    <name type="common">Magnetospirillum magneticum</name>
    <dbReference type="NCBI Taxonomy" id="342108"/>
    <lineage>
        <taxon>Bacteria</taxon>
        <taxon>Pseudomonadati</taxon>
        <taxon>Pseudomonadota</taxon>
        <taxon>Alphaproteobacteria</taxon>
        <taxon>Rhodospirillales</taxon>
        <taxon>Magnetospirillaceae</taxon>
        <taxon>Paramagnetospirillum</taxon>
    </lineage>
</organism>
<dbReference type="Proteomes" id="UP000007058">
    <property type="component" value="Chromosome"/>
</dbReference>
<evidence type="ECO:0008006" key="4">
    <source>
        <dbReference type="Google" id="ProtNLM"/>
    </source>
</evidence>
<dbReference type="HOGENOM" id="CLU_2917166_0_0_5"/>
<accession>Q2VYN1</accession>
<dbReference type="GO" id="GO:0009279">
    <property type="term" value="C:cell outer membrane"/>
    <property type="evidence" value="ECO:0007669"/>
    <property type="project" value="UniProtKB-SubCell"/>
</dbReference>
<proteinExistence type="predicted"/>
<feature type="region of interest" description="Disordered" evidence="1">
    <location>
        <begin position="21"/>
        <end position="61"/>
    </location>
</feature>
<evidence type="ECO:0000313" key="3">
    <source>
        <dbReference type="Proteomes" id="UP000007058"/>
    </source>
</evidence>
<evidence type="ECO:0000256" key="1">
    <source>
        <dbReference type="SAM" id="MobiDB-lite"/>
    </source>
</evidence>
<reference evidence="2 3" key="1">
    <citation type="journal article" date="2005" name="DNA Res.">
        <title>Complete genome sequence of the facultative anaerobic magnetotactic bacterium Magnetospirillum sp. strain AMB-1.</title>
        <authorList>
            <person name="Matsunaga T."/>
            <person name="Okamura Y."/>
            <person name="Fukuda Y."/>
            <person name="Wahyudi A.T."/>
            <person name="Murase Y."/>
            <person name="Takeyama H."/>
        </authorList>
    </citation>
    <scope>NUCLEOTIDE SEQUENCE [LARGE SCALE GENOMIC DNA]</scope>
    <source>
        <strain evidence="3">ATCC 700264 / AMB-1</strain>
    </source>
</reference>
<protein>
    <recommendedName>
        <fullName evidence="4">Lipoprotein</fullName>
    </recommendedName>
</protein>
<dbReference type="STRING" id="342108.amb4490"/>